<dbReference type="Proteomes" id="UP000494245">
    <property type="component" value="Unassembled WGS sequence"/>
</dbReference>
<name>A0A6V8LT41_9BACT</name>
<protein>
    <recommendedName>
        <fullName evidence="3">Outer membrane protein beta-barrel domain-containing protein</fullName>
    </recommendedName>
</protein>
<keyword evidence="2" id="KW-1185">Reference proteome</keyword>
<sequence length="251" mass="26846">MNIASMAIAADYKLSEDLKFTVAPYAWLTSVTATIGTKGNSSVINASFIDMIGSGGTFGTGMNVALMGHVEAIYRDRLGLLSDINFASLGTNVSAKSASLSGKSTLFLADIVPFYRFGTWGIGKAGSITFDGLAGIRVWNVKADFDVDFRRFSPSISKETSWVDPIVGARVAWKFNDDWSINLRGGIGGFGIGSDFTWDATGLVGYTFWEHGTLYAGYRAVGINRDGGGRKDELKFSGALHGPIIGVAFNF</sequence>
<proteinExistence type="predicted"/>
<dbReference type="EMBL" id="BLTE01000002">
    <property type="protein sequence ID" value="GFK92807.1"/>
    <property type="molecule type" value="Genomic_DNA"/>
</dbReference>
<evidence type="ECO:0008006" key="3">
    <source>
        <dbReference type="Google" id="ProtNLM"/>
    </source>
</evidence>
<accession>A0A6V8LT41</accession>
<organism evidence="1 2">
    <name type="scientific">Fundidesulfovibrio magnetotacticus</name>
    <dbReference type="NCBI Taxonomy" id="2730080"/>
    <lineage>
        <taxon>Bacteria</taxon>
        <taxon>Pseudomonadati</taxon>
        <taxon>Thermodesulfobacteriota</taxon>
        <taxon>Desulfovibrionia</taxon>
        <taxon>Desulfovibrionales</taxon>
        <taxon>Desulfovibrionaceae</taxon>
        <taxon>Fundidesulfovibrio</taxon>
    </lineage>
</organism>
<gene>
    <name evidence="1" type="ORF">NNJEOMEG_00634</name>
</gene>
<dbReference type="AlphaFoldDB" id="A0A6V8LT41"/>
<comment type="caution">
    <text evidence="1">The sequence shown here is derived from an EMBL/GenBank/DDBJ whole genome shotgun (WGS) entry which is preliminary data.</text>
</comment>
<evidence type="ECO:0000313" key="2">
    <source>
        <dbReference type="Proteomes" id="UP000494245"/>
    </source>
</evidence>
<reference evidence="1 2" key="1">
    <citation type="submission" date="2020-04" db="EMBL/GenBank/DDBJ databases">
        <authorList>
            <consortium name="Desulfovibrio sp. FSS-1 genome sequencing consortium"/>
            <person name="Shimoshige H."/>
            <person name="Kobayashi H."/>
            <person name="Maekawa T."/>
        </authorList>
    </citation>
    <scope>NUCLEOTIDE SEQUENCE [LARGE SCALE GENOMIC DNA]</scope>
    <source>
        <strain evidence="1 2">SIID29052-01</strain>
    </source>
</reference>
<reference evidence="1 2" key="2">
    <citation type="submission" date="2020-05" db="EMBL/GenBank/DDBJ databases">
        <title>Draft genome sequence of Desulfovibrio sp. strainFSS-1.</title>
        <authorList>
            <person name="Shimoshige H."/>
            <person name="Kobayashi H."/>
            <person name="Maekawa T."/>
        </authorList>
    </citation>
    <scope>NUCLEOTIDE SEQUENCE [LARGE SCALE GENOMIC DNA]</scope>
    <source>
        <strain evidence="1 2">SIID29052-01</strain>
    </source>
</reference>
<evidence type="ECO:0000313" key="1">
    <source>
        <dbReference type="EMBL" id="GFK92807.1"/>
    </source>
</evidence>